<keyword evidence="3" id="KW-1185">Reference proteome</keyword>
<dbReference type="Proteomes" id="UP000015106">
    <property type="component" value="Chromosome 1"/>
</dbReference>
<evidence type="ECO:0000313" key="3">
    <source>
        <dbReference type="Proteomes" id="UP000015106"/>
    </source>
</evidence>
<feature type="compositionally biased region" description="Polar residues" evidence="1">
    <location>
        <begin position="16"/>
        <end position="26"/>
    </location>
</feature>
<evidence type="ECO:0000256" key="1">
    <source>
        <dbReference type="SAM" id="MobiDB-lite"/>
    </source>
</evidence>
<dbReference type="EnsemblPlants" id="TuG1812G0100003130.01.T02">
    <property type="protein sequence ID" value="TuG1812G0100003130.01.T02"/>
    <property type="gene ID" value="TuG1812G0100003130.01"/>
</dbReference>
<accession>A0A8R7K1Y4</accession>
<dbReference type="AlphaFoldDB" id="A0A8R7K1Y4"/>
<sequence>MPIQADAAVVDHEDTATTGASDTSPVADQDPQDADATADPLPRTARARAAMGSAVAAAACALRLQARRAPPPATPNPHGVGRLDARLLRGRRLRRRDPLCRVAAAAAGPGRSSTAWWRPGRGPRMARRCRSSCTTTLRRRTTRTRTPPWSRGCLTWPASLSRRQGKGRGWGRHDVSLLARSISAPGAAMPGARGHRRREIRAPIRRAHHHPRRGGSPALQIQKMGYQLSQTIIPGYKAATVQNAVTEPPLEDKERSTSKLLVLAPGRAALTSAAPNLNIGMDPLSASPSSIVQGEVNAAASSQSNASLSQMV</sequence>
<protein>
    <submittedName>
        <fullName evidence="2">Uncharacterized protein</fullName>
    </submittedName>
</protein>
<dbReference type="EnsemblPlants" id="TuG1812U0000154200.01.T02">
    <property type="protein sequence ID" value="TuG1812U0000154200.01.T02"/>
    <property type="gene ID" value="TuG1812U0000154200.01"/>
</dbReference>
<name>A0A8R7K1Y4_TRIUA</name>
<organism evidence="2 3">
    <name type="scientific">Triticum urartu</name>
    <name type="common">Red wild einkorn</name>
    <name type="synonym">Crithodium urartu</name>
    <dbReference type="NCBI Taxonomy" id="4572"/>
    <lineage>
        <taxon>Eukaryota</taxon>
        <taxon>Viridiplantae</taxon>
        <taxon>Streptophyta</taxon>
        <taxon>Embryophyta</taxon>
        <taxon>Tracheophyta</taxon>
        <taxon>Spermatophyta</taxon>
        <taxon>Magnoliopsida</taxon>
        <taxon>Liliopsida</taxon>
        <taxon>Poales</taxon>
        <taxon>Poaceae</taxon>
        <taxon>BOP clade</taxon>
        <taxon>Pooideae</taxon>
        <taxon>Triticodae</taxon>
        <taxon>Triticeae</taxon>
        <taxon>Triticinae</taxon>
        <taxon>Triticum</taxon>
    </lineage>
</organism>
<dbReference type="Gramene" id="TuG1812U0000154200.01.T02">
    <property type="protein sequence ID" value="TuG1812U0000154200.01.T02"/>
    <property type="gene ID" value="TuG1812U0000154200.01"/>
</dbReference>
<proteinExistence type="predicted"/>
<evidence type="ECO:0000313" key="2">
    <source>
        <dbReference type="EnsemblPlants" id="TuG1812G0100003130.01.T02"/>
    </source>
</evidence>
<reference evidence="3" key="1">
    <citation type="journal article" date="2013" name="Nature">
        <title>Draft genome of the wheat A-genome progenitor Triticum urartu.</title>
        <authorList>
            <person name="Ling H.Q."/>
            <person name="Zhao S."/>
            <person name="Liu D."/>
            <person name="Wang J."/>
            <person name="Sun H."/>
            <person name="Zhang C."/>
            <person name="Fan H."/>
            <person name="Li D."/>
            <person name="Dong L."/>
            <person name="Tao Y."/>
            <person name="Gao C."/>
            <person name="Wu H."/>
            <person name="Li Y."/>
            <person name="Cui Y."/>
            <person name="Guo X."/>
            <person name="Zheng S."/>
            <person name="Wang B."/>
            <person name="Yu K."/>
            <person name="Liang Q."/>
            <person name="Yang W."/>
            <person name="Lou X."/>
            <person name="Chen J."/>
            <person name="Feng M."/>
            <person name="Jian J."/>
            <person name="Zhang X."/>
            <person name="Luo G."/>
            <person name="Jiang Y."/>
            <person name="Liu J."/>
            <person name="Wang Z."/>
            <person name="Sha Y."/>
            <person name="Zhang B."/>
            <person name="Wu H."/>
            <person name="Tang D."/>
            <person name="Shen Q."/>
            <person name="Xue P."/>
            <person name="Zou S."/>
            <person name="Wang X."/>
            <person name="Liu X."/>
            <person name="Wang F."/>
            <person name="Yang Y."/>
            <person name="An X."/>
            <person name="Dong Z."/>
            <person name="Zhang K."/>
            <person name="Zhang X."/>
            <person name="Luo M.C."/>
            <person name="Dvorak J."/>
            <person name="Tong Y."/>
            <person name="Wang J."/>
            <person name="Yang H."/>
            <person name="Li Z."/>
            <person name="Wang D."/>
            <person name="Zhang A."/>
            <person name="Wang J."/>
        </authorList>
    </citation>
    <scope>NUCLEOTIDE SEQUENCE</scope>
    <source>
        <strain evidence="3">cv. G1812</strain>
    </source>
</reference>
<dbReference type="Gramene" id="TuG1812G0100003130.01.T02">
    <property type="protein sequence ID" value="TuG1812G0100003130.01.T02"/>
    <property type="gene ID" value="TuG1812G0100003130.01"/>
</dbReference>
<reference evidence="2" key="2">
    <citation type="submission" date="2018-03" db="EMBL/GenBank/DDBJ databases">
        <title>The Triticum urartu genome reveals the dynamic nature of wheat genome evolution.</title>
        <authorList>
            <person name="Ling H."/>
            <person name="Ma B."/>
            <person name="Shi X."/>
            <person name="Liu H."/>
            <person name="Dong L."/>
            <person name="Sun H."/>
            <person name="Cao Y."/>
            <person name="Gao Q."/>
            <person name="Zheng S."/>
            <person name="Li Y."/>
            <person name="Yu Y."/>
            <person name="Du H."/>
            <person name="Qi M."/>
            <person name="Li Y."/>
            <person name="Yu H."/>
            <person name="Cui Y."/>
            <person name="Wang N."/>
            <person name="Chen C."/>
            <person name="Wu H."/>
            <person name="Zhao Y."/>
            <person name="Zhang J."/>
            <person name="Li Y."/>
            <person name="Zhou W."/>
            <person name="Zhang B."/>
            <person name="Hu W."/>
            <person name="Eijk M."/>
            <person name="Tang J."/>
            <person name="Witsenboer H."/>
            <person name="Zhao S."/>
            <person name="Li Z."/>
            <person name="Zhang A."/>
            <person name="Wang D."/>
            <person name="Liang C."/>
        </authorList>
    </citation>
    <scope>NUCLEOTIDE SEQUENCE [LARGE SCALE GENOMIC DNA]</scope>
    <source>
        <strain evidence="2">cv. G1812</strain>
    </source>
</reference>
<feature type="region of interest" description="Disordered" evidence="1">
    <location>
        <begin position="1"/>
        <end position="40"/>
    </location>
</feature>
<reference evidence="2" key="3">
    <citation type="submission" date="2022-06" db="UniProtKB">
        <authorList>
            <consortium name="EnsemblPlants"/>
        </authorList>
    </citation>
    <scope>IDENTIFICATION</scope>
</reference>